<dbReference type="AlphaFoldDB" id="A0A841Q2B7"/>
<keyword evidence="1" id="KW-1133">Transmembrane helix</keyword>
<gene>
    <name evidence="4" type="ORF">HNQ94_000810</name>
</gene>
<keyword evidence="5" id="KW-1185">Reference proteome</keyword>
<evidence type="ECO:0000313" key="4">
    <source>
        <dbReference type="EMBL" id="MBB6452365.1"/>
    </source>
</evidence>
<evidence type="ECO:0000256" key="1">
    <source>
        <dbReference type="SAM" id="Phobius"/>
    </source>
</evidence>
<proteinExistence type="predicted"/>
<reference evidence="4 5" key="1">
    <citation type="submission" date="2020-08" db="EMBL/GenBank/DDBJ databases">
        <title>Genomic Encyclopedia of Type Strains, Phase IV (KMG-IV): sequencing the most valuable type-strain genomes for metagenomic binning, comparative biology and taxonomic classification.</title>
        <authorList>
            <person name="Goeker M."/>
        </authorList>
    </citation>
    <scope>NUCLEOTIDE SEQUENCE [LARGE SCALE GENOMIC DNA]</scope>
    <source>
        <strain evidence="4 5">DSM 19612</strain>
    </source>
</reference>
<feature type="transmembrane region" description="Helical" evidence="1">
    <location>
        <begin position="12"/>
        <end position="28"/>
    </location>
</feature>
<comment type="caution">
    <text evidence="4">The sequence shown here is derived from an EMBL/GenBank/DDBJ whole genome shotgun (WGS) entry which is preliminary data.</text>
</comment>
<dbReference type="PANTHER" id="PTHR40047:SF1">
    <property type="entry name" value="UPF0703 PROTEIN YCGQ"/>
    <property type="match status" value="1"/>
</dbReference>
<keyword evidence="1" id="KW-0812">Transmembrane</keyword>
<evidence type="ECO:0000313" key="5">
    <source>
        <dbReference type="Proteomes" id="UP000581688"/>
    </source>
</evidence>
<dbReference type="InterPro" id="IPR052955">
    <property type="entry name" value="UPF0703_membrane_permease"/>
</dbReference>
<dbReference type="EMBL" id="JACHGH010000002">
    <property type="protein sequence ID" value="MBB6452365.1"/>
    <property type="molecule type" value="Genomic_DNA"/>
</dbReference>
<protein>
    <submittedName>
        <fullName evidence="4">Putative membrane protein</fullName>
    </submittedName>
</protein>
<dbReference type="Pfam" id="PF09323">
    <property type="entry name" value="DUF1980"/>
    <property type="match status" value="1"/>
</dbReference>
<keyword evidence="1" id="KW-0472">Membrane</keyword>
<dbReference type="InterPro" id="IPR048447">
    <property type="entry name" value="DUF1980_C"/>
</dbReference>
<dbReference type="RefSeq" id="WP_174494968.1">
    <property type="nucleotide sequence ID" value="NZ_CADDWK010000002.1"/>
</dbReference>
<dbReference type="Pfam" id="PF21537">
    <property type="entry name" value="DUF1980_C"/>
    <property type="match status" value="1"/>
</dbReference>
<feature type="domain" description="DUF1980" evidence="3">
    <location>
        <begin position="183"/>
        <end position="319"/>
    </location>
</feature>
<feature type="transmembrane region" description="Helical" evidence="1">
    <location>
        <begin position="89"/>
        <end position="106"/>
    </location>
</feature>
<feature type="transmembrane region" description="Helical" evidence="1">
    <location>
        <begin position="40"/>
        <end position="58"/>
    </location>
</feature>
<sequence>MIFHFQQALRAYILIAFTVFLWHLHYSGEITKYINPKYEMISHIGAVIFLLLFIVQVGRIWTKKHEHNEHCHHDHNHDHGNTPFNLKKLVSYAIVIFPLATGYLLPAKTLDASIAAKKGTMLVLSGKAQEVSNQQANLPDVIETPPVESDNTTQIDPELNNVDEYNNENIPPIDDNVQDPNAYSNTVSEEKYNEMISELENSSVIEMTAQNYSAFYEIINRDLSQYIGKTIKFKGFVYKEDGFTSNQLVLGQFLVTHCVADASIVGFLSEFDEASSIDVDTWVQAEGIIELGSYNGVEMPIVKVNNWKVIGEPDQPYLYSLYTN</sequence>
<dbReference type="InterPro" id="IPR015402">
    <property type="entry name" value="DUF1980"/>
</dbReference>
<dbReference type="NCBIfam" id="TIGR03943">
    <property type="entry name" value="TIGR03943 family putative permease subunit"/>
    <property type="match status" value="1"/>
</dbReference>
<dbReference type="Proteomes" id="UP000581688">
    <property type="component" value="Unassembled WGS sequence"/>
</dbReference>
<name>A0A841Q2B7_9BACI</name>
<accession>A0A841Q2B7</accession>
<organism evidence="4 5">
    <name type="scientific">Salirhabdus euzebyi</name>
    <dbReference type="NCBI Taxonomy" id="394506"/>
    <lineage>
        <taxon>Bacteria</taxon>
        <taxon>Bacillati</taxon>
        <taxon>Bacillota</taxon>
        <taxon>Bacilli</taxon>
        <taxon>Bacillales</taxon>
        <taxon>Bacillaceae</taxon>
        <taxon>Salirhabdus</taxon>
    </lineage>
</organism>
<evidence type="ECO:0000259" key="3">
    <source>
        <dbReference type="Pfam" id="PF21537"/>
    </source>
</evidence>
<dbReference type="InterPro" id="IPR048493">
    <property type="entry name" value="DUF1980_N"/>
</dbReference>
<evidence type="ECO:0000259" key="2">
    <source>
        <dbReference type="Pfam" id="PF09323"/>
    </source>
</evidence>
<feature type="domain" description="DUF1980" evidence="2">
    <location>
        <begin position="9"/>
        <end position="121"/>
    </location>
</feature>
<dbReference type="PANTHER" id="PTHR40047">
    <property type="entry name" value="UPF0703 PROTEIN YCGQ"/>
    <property type="match status" value="1"/>
</dbReference>